<organism evidence="2 3">
    <name type="scientific">Rhodococcus aetherivorans</name>
    <dbReference type="NCBI Taxonomy" id="191292"/>
    <lineage>
        <taxon>Bacteria</taxon>
        <taxon>Bacillati</taxon>
        <taxon>Actinomycetota</taxon>
        <taxon>Actinomycetes</taxon>
        <taxon>Mycobacteriales</taxon>
        <taxon>Nocardiaceae</taxon>
        <taxon>Rhodococcus</taxon>
    </lineage>
</organism>
<feature type="region of interest" description="Disordered" evidence="1">
    <location>
        <begin position="1"/>
        <end position="53"/>
    </location>
</feature>
<comment type="caution">
    <text evidence="2">The sequence shown here is derived from an EMBL/GenBank/DDBJ whole genome shotgun (WGS) entry which is preliminary data.</text>
</comment>
<evidence type="ECO:0000313" key="3">
    <source>
        <dbReference type="Proteomes" id="UP000325466"/>
    </source>
</evidence>
<feature type="compositionally biased region" description="Basic residues" evidence="1">
    <location>
        <begin position="1"/>
        <end position="12"/>
    </location>
</feature>
<sequence>MRSHGPVRRVVRYRPMVSGGARGADPAGPVALPTAPETWQARAGRIPDPRRRR</sequence>
<reference evidence="2 3" key="1">
    <citation type="journal article" date="2018" name="Biodegradation">
        <title>1,4-Dioxane degradation characteristics of Rhodococcus aetherivorans JCM 14343.</title>
        <authorList>
            <person name="Inoue D."/>
            <person name="Tsunoda T."/>
            <person name="Yamamoto N."/>
            <person name="Ike M."/>
            <person name="Sei K."/>
        </authorList>
    </citation>
    <scope>NUCLEOTIDE SEQUENCE [LARGE SCALE GENOMIC DNA]</scope>
    <source>
        <strain evidence="2 3">JCM 14343</strain>
    </source>
</reference>
<evidence type="ECO:0000313" key="2">
    <source>
        <dbReference type="EMBL" id="GES38306.1"/>
    </source>
</evidence>
<accession>A0ABQ0YNZ7</accession>
<dbReference type="EMBL" id="BLAH01000092">
    <property type="protein sequence ID" value="GES38306.1"/>
    <property type="molecule type" value="Genomic_DNA"/>
</dbReference>
<keyword evidence="3" id="KW-1185">Reference proteome</keyword>
<dbReference type="Proteomes" id="UP000325466">
    <property type="component" value="Unassembled WGS sequence"/>
</dbReference>
<proteinExistence type="predicted"/>
<name>A0ABQ0YNZ7_9NOCA</name>
<evidence type="ECO:0000256" key="1">
    <source>
        <dbReference type="SAM" id="MobiDB-lite"/>
    </source>
</evidence>
<protein>
    <submittedName>
        <fullName evidence="2">Uncharacterized protein</fullName>
    </submittedName>
</protein>
<gene>
    <name evidence="2" type="ORF">RAJCM14343_3566</name>
</gene>